<gene>
    <name evidence="1" type="ORF">Poli38472_013826</name>
</gene>
<proteinExistence type="predicted"/>
<dbReference type="InterPro" id="IPR019410">
    <property type="entry name" value="Methyltransf_16"/>
</dbReference>
<dbReference type="Proteomes" id="UP000794436">
    <property type="component" value="Unassembled WGS sequence"/>
</dbReference>
<sequence length="383" mass="42458">MAFQQTIEGTRAQIAALDVWGTPRDELKAFAATTFGRCVLGLAGYPEHALTQLQQFVKLSSPSDEQIETMEENLLLLADVVSDEDNANFIARLGMHPLLMRLMEHEHEVIQEATAQVVASCTSSKFSSKGISFPHRARQLGEVKRAFPLILPLPADARDSQDQSVLIRQVPTRMTGQPKTGYLLWGAAIVLARWIHLHRDLFDDKAVLEVGSGLGLGGIVAARYAMRTTLTDYQEDTCQALEYNVALNRQFTHELDASKPDVTVENLDWDSLESINGPAESPKGKVDVIIGCDIICEPSTAEGFLRVVRNRLSAHGVAYLMNADAHSRFGVAYLHDVLSKSELVYSITKVEDLTDGHILLETVHDAKELRYEYYEIRLPPASS</sequence>
<dbReference type="AlphaFoldDB" id="A0A8K1FBQ3"/>
<evidence type="ECO:0000313" key="1">
    <source>
        <dbReference type="EMBL" id="TMW55064.1"/>
    </source>
</evidence>
<reference evidence="1" key="1">
    <citation type="submission" date="2019-03" db="EMBL/GenBank/DDBJ databases">
        <title>Long read genome sequence of the mycoparasitic Pythium oligandrum ATCC 38472 isolated from sugarbeet rhizosphere.</title>
        <authorList>
            <person name="Gaulin E."/>
        </authorList>
    </citation>
    <scope>NUCLEOTIDE SEQUENCE</scope>
    <source>
        <strain evidence="1">ATCC 38472_TT</strain>
    </source>
</reference>
<organism evidence="1 2">
    <name type="scientific">Pythium oligandrum</name>
    <name type="common">Mycoparasitic fungus</name>
    <dbReference type="NCBI Taxonomy" id="41045"/>
    <lineage>
        <taxon>Eukaryota</taxon>
        <taxon>Sar</taxon>
        <taxon>Stramenopiles</taxon>
        <taxon>Oomycota</taxon>
        <taxon>Peronosporomycetes</taxon>
        <taxon>Pythiales</taxon>
        <taxon>Pythiaceae</taxon>
        <taxon>Pythium</taxon>
    </lineage>
</organism>
<dbReference type="GO" id="GO:0005634">
    <property type="term" value="C:nucleus"/>
    <property type="evidence" value="ECO:0007669"/>
    <property type="project" value="TreeGrafter"/>
</dbReference>
<dbReference type="Gene3D" id="3.40.50.150">
    <property type="entry name" value="Vaccinia Virus protein VP39"/>
    <property type="match status" value="1"/>
</dbReference>
<dbReference type="InterPro" id="IPR011989">
    <property type="entry name" value="ARM-like"/>
</dbReference>
<comment type="caution">
    <text evidence="1">The sequence shown here is derived from an EMBL/GenBank/DDBJ whole genome shotgun (WGS) entry which is preliminary data.</text>
</comment>
<dbReference type="Pfam" id="PF10294">
    <property type="entry name" value="Methyltransf_16"/>
    <property type="match status" value="1"/>
</dbReference>
<dbReference type="SUPFAM" id="SSF48371">
    <property type="entry name" value="ARM repeat"/>
    <property type="match status" value="1"/>
</dbReference>
<dbReference type="InterPro" id="IPR029063">
    <property type="entry name" value="SAM-dependent_MTases_sf"/>
</dbReference>
<name>A0A8K1FBQ3_PYTOL</name>
<dbReference type="Gene3D" id="1.25.10.10">
    <property type="entry name" value="Leucine-rich Repeat Variant"/>
    <property type="match status" value="1"/>
</dbReference>
<dbReference type="GO" id="GO:0005737">
    <property type="term" value="C:cytoplasm"/>
    <property type="evidence" value="ECO:0007669"/>
    <property type="project" value="TreeGrafter"/>
</dbReference>
<protein>
    <submittedName>
        <fullName evidence="1">Uncharacterized protein</fullName>
    </submittedName>
</protein>
<keyword evidence="2" id="KW-1185">Reference proteome</keyword>
<dbReference type="SUPFAM" id="SSF53335">
    <property type="entry name" value="S-adenosyl-L-methionine-dependent methyltransferases"/>
    <property type="match status" value="1"/>
</dbReference>
<accession>A0A8K1FBQ3</accession>
<dbReference type="EMBL" id="SPLM01000149">
    <property type="protein sequence ID" value="TMW55064.1"/>
    <property type="molecule type" value="Genomic_DNA"/>
</dbReference>
<dbReference type="PANTHER" id="PTHR14614">
    <property type="entry name" value="HEPATOCELLULAR CARCINOMA-ASSOCIATED ANTIGEN"/>
    <property type="match status" value="1"/>
</dbReference>
<dbReference type="InterPro" id="IPR016024">
    <property type="entry name" value="ARM-type_fold"/>
</dbReference>
<evidence type="ECO:0000313" key="2">
    <source>
        <dbReference type="Proteomes" id="UP000794436"/>
    </source>
</evidence>
<dbReference type="OrthoDB" id="407325at2759"/>
<dbReference type="PANTHER" id="PTHR14614:SF165">
    <property type="entry name" value="FAM86 N-TERMINAL DOMAIN-CONTAINING PROTEIN"/>
    <property type="match status" value="1"/>
</dbReference>